<dbReference type="Proteomes" id="UP000245626">
    <property type="component" value="Unassembled WGS sequence"/>
</dbReference>
<organism evidence="1 2">
    <name type="scientific">Violaceomyces palustris</name>
    <dbReference type="NCBI Taxonomy" id="1673888"/>
    <lineage>
        <taxon>Eukaryota</taxon>
        <taxon>Fungi</taxon>
        <taxon>Dikarya</taxon>
        <taxon>Basidiomycota</taxon>
        <taxon>Ustilaginomycotina</taxon>
        <taxon>Ustilaginomycetes</taxon>
        <taxon>Violaceomycetales</taxon>
        <taxon>Violaceomycetaceae</taxon>
        <taxon>Violaceomyces</taxon>
    </lineage>
</organism>
<sequence length="855" mass="92465">MTGACDTALGQSSSMEQQAGGSGTWRPPSLVSNPKDDRIPSRVFTAGERVTIIDVTDPSFQPMRTTFAALDVSSEQPSSSADLSLPRSCSEERYQRGGPVSKTRLEPVKARATSHASALPSTYAASDGPAITQGDDLRSIPGYRSLQERGKSEELPAGSRPSSTNSLPRKRKMMAMRAPPPRSMADPKCSDEKSDLVQRGVAVSLGSSSAQSASNLDSSCPRTTRPGSEAASQASQHASRASSVLSASSPFGVRGRESVGPGSPSLNGSSAKVVKRPKPSKKSKPFPRIPTASLGDGEKEGASRRRSNRIATSSSGNDRSWRLARRNPGSGRGSAWDGLTFCFDEDQEIDFGLWGIVRFPSPPYTPPWLVANEEGNEGASNLSSLTGSRRVTPFEMDGHRGKGKVQGKKNLKGGKAYHKARGPLTGSGFSDDDEVGLAYPSVARDMIEFEKAYKKKIYDYLDLLSYQLRADLGEAPHVDIQELRKRQLIHGTLDDIDSEALSGAAQSAARVKDEIEEASLDGLTGGKGERGQSPGKSTTDGSLAIERLCSENRSLASKQMRQEPGADFRHQEVICRADGATWRHPSDLSHSSLSMGARREESSGNADLLSKQQEYGGRFHGYASSSHRRSRSPTSRNFHPSFQNTEPVSEFDRRLPGRGSDLYGSNLNESRFGQIFGQGYSEIASREAEGDPGHYGTHGFRDWSRLKQDAIGSRFEMQNDGFETRPVGFQGSSRHTITPRDPFDQGYGSQSSGAGNFALGEGRYPSKYDEASDALGLVDYHAPGYGQGRAFPGDARSRFLPDPARGDVITDPTYDLSERSSGRRLDYDPRFQSDRLPLVASDVGGEHLDPSRRGE</sequence>
<gene>
    <name evidence="1" type="ORF">IE53DRAFT_254890</name>
</gene>
<keyword evidence="2" id="KW-1185">Reference proteome</keyword>
<reference evidence="1 2" key="1">
    <citation type="journal article" date="2018" name="Mol. Biol. Evol.">
        <title>Broad Genomic Sampling Reveals a Smut Pathogenic Ancestry of the Fungal Clade Ustilaginomycotina.</title>
        <authorList>
            <person name="Kijpornyongpan T."/>
            <person name="Mondo S.J."/>
            <person name="Barry K."/>
            <person name="Sandor L."/>
            <person name="Lee J."/>
            <person name="Lipzen A."/>
            <person name="Pangilinan J."/>
            <person name="LaButti K."/>
            <person name="Hainaut M."/>
            <person name="Henrissat B."/>
            <person name="Grigoriev I.V."/>
            <person name="Spatafora J.W."/>
            <person name="Aime M.C."/>
        </authorList>
    </citation>
    <scope>NUCLEOTIDE SEQUENCE [LARGE SCALE GENOMIC DNA]</scope>
    <source>
        <strain evidence="1 2">SA 807</strain>
    </source>
</reference>
<evidence type="ECO:0000313" key="1">
    <source>
        <dbReference type="EMBL" id="PWN47340.1"/>
    </source>
</evidence>
<dbReference type="EMBL" id="KZ820460">
    <property type="protein sequence ID" value="PWN47340.1"/>
    <property type="molecule type" value="Genomic_DNA"/>
</dbReference>
<accession>A0ACD0NNK7</accession>
<proteinExistence type="predicted"/>
<evidence type="ECO:0000313" key="2">
    <source>
        <dbReference type="Proteomes" id="UP000245626"/>
    </source>
</evidence>
<name>A0ACD0NNK7_9BASI</name>
<protein>
    <submittedName>
        <fullName evidence="1">Uncharacterized protein</fullName>
    </submittedName>
</protein>